<feature type="region of interest" description="Disordered" evidence="1">
    <location>
        <begin position="1101"/>
        <end position="1145"/>
    </location>
</feature>
<dbReference type="EMBL" id="JBBPBM010000154">
    <property type="protein sequence ID" value="KAK8503139.1"/>
    <property type="molecule type" value="Genomic_DNA"/>
</dbReference>
<evidence type="ECO:0000256" key="1">
    <source>
        <dbReference type="SAM" id="MobiDB-lite"/>
    </source>
</evidence>
<dbReference type="Proteomes" id="UP001472677">
    <property type="component" value="Unassembled WGS sequence"/>
</dbReference>
<feature type="compositionally biased region" description="Basic and acidic residues" evidence="1">
    <location>
        <begin position="1115"/>
        <end position="1131"/>
    </location>
</feature>
<name>A0ABR2B8U7_9ROSI</name>
<dbReference type="PANTHER" id="PTHR31115">
    <property type="entry name" value="OS05G0107300 PROTEIN"/>
    <property type="match status" value="1"/>
</dbReference>
<sequence length="1250" mass="136940">MAMSGKFELSSGSPDRPLYTSGQRGALLAAQLDRSGSFRETMENQIVSSMPSMSRGSSVAVQEDVSKFFQCLRFDPKVVAADHKSNRQGDVKRHINVALGLSADESPTPLSKGKLLPSPIPEEIKRVKTGLRDCSVKARERVKTFNEALSVFNKFFPSIPSKKRSRSESFSNDRPNALISGDRSVLIPTIGKMGMHNNSIAGGLEFEQQKSEERPKSAIPNKRTRTSLVDVRMDIRNNALVRQPGNADRDKDMPRVSNSGSVQGEDRTPSGGVDGWEKTKMKKKRSGIKADVSPSIVSTKLEGHREFKQGIHQRTVSDTRSRLSNDVHGFRSGIANGSVGVGKLEGISQQSGLGPRSSVPRTDLDANSLLNDRRDRPVAPDKERVNLRAANKMSVHNEHNSASPTSSTKMNASIRGPRSGTGAAPKLSPVIQRAMAPNDWEVSHCTNKPPTHGGATNRKRTASVRSSSPPVVHWASQRPQKSSRTARRTNIVPIISSNDETPSLDTTSDMAALSESEESGAAEIKSKEKVKRSDEIDEKAGQNVQKVSTLVLPSRKNKLMTGDDIGDGVRRQGRTGRGITSTRSLVPMTVEKFGNVRTAKQLRSARLGLDKTESKVGRPPTRKLTDRKAYARQKHTAMNAVADDLVGTEDGHEELAAAVNALVGSAHAFPNSFWRQMEPFLGFISDGDIAYLKLQGSYELTRLGSMPLPSVADGCSTIPNGCGLLEQERDDRIAARTSTDEILSQQLLLDTRGNNVIPLCQRFLAALIPEEDSDSGNEDFQFDVHETGFKMDGELGSNDLSHIVNFQSTGHASFNGYRTSGKPEYDNPETDMLGNTGISSTFTHSLNGTFPDKPMPDMVCSEFQYESMKINEKLFLEAQSIGIFLEPMPDITQMDDDELCEDISNLEEKLNEQVSRKKVLLDKLLKAASETRTLQEKEFEQNALDKLVTMAYEKYMSCWGPNATSGKSSGNKMMKQASLAFVKRTLDQYHKFEDTGKSCFDEPMLRDIFLSGSFRLNTARLVDTPTDSEFGKPCANSSTRSLEGRTSGQNGDSCAVDLLPPTNRLPDQTTGKDDPWSNREKKRELLLEDVVGDTIGASSALPGIGSSLLSSTKGKRSERDRDGKGLGREVLSRNGTNKIGRPISNVKGERKLKIKPKQKTTQLSVSVNGILGEMSGQPKPSTSILKSNEITTDDNAKEKDDFGLDVLDDLQLPGQDLGSWLNIDDDGLQDHDFMGLEIPMDDLSDLNMMV</sequence>
<accession>A0ABR2B8U7</accession>
<protein>
    <submittedName>
        <fullName evidence="2">Uncharacterized protein</fullName>
    </submittedName>
</protein>
<feature type="region of interest" description="Disordered" evidence="1">
    <location>
        <begin position="442"/>
        <end position="541"/>
    </location>
</feature>
<feature type="region of interest" description="Disordered" evidence="1">
    <location>
        <begin position="345"/>
        <end position="426"/>
    </location>
</feature>
<feature type="compositionally biased region" description="Basic and acidic residues" evidence="1">
    <location>
        <begin position="524"/>
        <end position="540"/>
    </location>
</feature>
<feature type="compositionally biased region" description="Basic and acidic residues" evidence="1">
    <location>
        <begin position="1070"/>
        <end position="1080"/>
    </location>
</feature>
<evidence type="ECO:0000313" key="3">
    <source>
        <dbReference type="Proteomes" id="UP001472677"/>
    </source>
</evidence>
<feature type="region of interest" description="Disordered" evidence="1">
    <location>
        <begin position="1173"/>
        <end position="1197"/>
    </location>
</feature>
<comment type="caution">
    <text evidence="2">The sequence shown here is derived from an EMBL/GenBank/DDBJ whole genome shotgun (WGS) entry which is preliminary data.</text>
</comment>
<feature type="region of interest" description="Disordered" evidence="1">
    <location>
        <begin position="1025"/>
        <end position="1080"/>
    </location>
</feature>
<feature type="compositionally biased region" description="Basic and acidic residues" evidence="1">
    <location>
        <begin position="371"/>
        <end position="386"/>
    </location>
</feature>
<proteinExistence type="predicted"/>
<reference evidence="2 3" key="1">
    <citation type="journal article" date="2024" name="G3 (Bethesda)">
        <title>Genome assembly of Hibiscus sabdariffa L. provides insights into metabolisms of medicinal natural products.</title>
        <authorList>
            <person name="Kim T."/>
        </authorList>
    </citation>
    <scope>NUCLEOTIDE SEQUENCE [LARGE SCALE GENOMIC DNA]</scope>
    <source>
        <strain evidence="2">TK-2024</strain>
        <tissue evidence="2">Old leaves</tissue>
    </source>
</reference>
<dbReference type="PANTHER" id="PTHR31115:SF3">
    <property type="entry name" value="EXPRESSED PROTEIN"/>
    <property type="match status" value="1"/>
</dbReference>
<feature type="compositionally biased region" description="Polar residues" evidence="1">
    <location>
        <begin position="1178"/>
        <end position="1190"/>
    </location>
</feature>
<keyword evidence="3" id="KW-1185">Reference proteome</keyword>
<evidence type="ECO:0000313" key="2">
    <source>
        <dbReference type="EMBL" id="KAK8503139.1"/>
    </source>
</evidence>
<organism evidence="2 3">
    <name type="scientific">Hibiscus sabdariffa</name>
    <name type="common">roselle</name>
    <dbReference type="NCBI Taxonomy" id="183260"/>
    <lineage>
        <taxon>Eukaryota</taxon>
        <taxon>Viridiplantae</taxon>
        <taxon>Streptophyta</taxon>
        <taxon>Embryophyta</taxon>
        <taxon>Tracheophyta</taxon>
        <taxon>Spermatophyta</taxon>
        <taxon>Magnoliopsida</taxon>
        <taxon>eudicotyledons</taxon>
        <taxon>Gunneridae</taxon>
        <taxon>Pentapetalae</taxon>
        <taxon>rosids</taxon>
        <taxon>malvids</taxon>
        <taxon>Malvales</taxon>
        <taxon>Malvaceae</taxon>
        <taxon>Malvoideae</taxon>
        <taxon>Hibiscus</taxon>
    </lineage>
</organism>
<feature type="compositionally biased region" description="Polar residues" evidence="1">
    <location>
        <begin position="495"/>
        <end position="509"/>
    </location>
</feature>
<feature type="region of interest" description="Disordered" evidence="1">
    <location>
        <begin position="240"/>
        <end position="291"/>
    </location>
</feature>
<dbReference type="InterPro" id="IPR019340">
    <property type="entry name" value="Histone_AcTrfase_su3"/>
</dbReference>
<feature type="region of interest" description="Disordered" evidence="1">
    <location>
        <begin position="1"/>
        <end position="21"/>
    </location>
</feature>
<dbReference type="Pfam" id="PF10198">
    <property type="entry name" value="Ada3"/>
    <property type="match status" value="1"/>
</dbReference>
<feature type="compositionally biased region" description="Polar residues" evidence="1">
    <location>
        <begin position="1035"/>
        <end position="1052"/>
    </location>
</feature>
<gene>
    <name evidence="2" type="ORF">V6N12_067528</name>
</gene>
<feature type="compositionally biased region" description="Polar residues" evidence="1">
    <location>
        <begin position="400"/>
        <end position="411"/>
    </location>
</feature>